<dbReference type="AlphaFoldDB" id="A0AA49GKV5"/>
<evidence type="ECO:0008006" key="2">
    <source>
        <dbReference type="Google" id="ProtNLM"/>
    </source>
</evidence>
<proteinExistence type="predicted"/>
<reference evidence="1" key="2">
    <citation type="journal article" date="2024" name="Antonie Van Leeuwenhoek">
        <title>Roseihalotalea indica gen. nov., sp. nov., a halophilic Bacteroidetes from mesopelagic Southwest Indian Ocean with higher carbohydrate metabolic potential.</title>
        <authorList>
            <person name="Chen B."/>
            <person name="Zhang M."/>
            <person name="Lin D."/>
            <person name="Ye J."/>
            <person name="Tang K."/>
        </authorList>
    </citation>
    <scope>NUCLEOTIDE SEQUENCE</scope>
    <source>
        <strain evidence="1">TK19036</strain>
    </source>
</reference>
<evidence type="ECO:0000313" key="1">
    <source>
        <dbReference type="EMBL" id="WKN34425.1"/>
    </source>
</evidence>
<organism evidence="1">
    <name type="scientific">Roseihalotalea indica</name>
    <dbReference type="NCBI Taxonomy" id="2867963"/>
    <lineage>
        <taxon>Bacteria</taxon>
        <taxon>Pseudomonadati</taxon>
        <taxon>Bacteroidota</taxon>
        <taxon>Cytophagia</taxon>
        <taxon>Cytophagales</taxon>
        <taxon>Catalimonadaceae</taxon>
        <taxon>Roseihalotalea</taxon>
    </lineage>
</organism>
<dbReference type="InterPro" id="IPR022298">
    <property type="entry name" value="Conjug_transposon_TraN"/>
</dbReference>
<accession>A0AA49GKV5</accession>
<reference evidence="1" key="1">
    <citation type="journal article" date="2023" name="Comput. Struct. Biotechnol. J.">
        <title>Discovery of a novel marine Bacteroidetes with a rich repertoire of carbohydrate-active enzymes.</title>
        <authorList>
            <person name="Chen B."/>
            <person name="Liu G."/>
            <person name="Chen Q."/>
            <person name="Wang H."/>
            <person name="Liu L."/>
            <person name="Tang K."/>
        </authorList>
    </citation>
    <scope>NUCLEOTIDE SEQUENCE</scope>
    <source>
        <strain evidence="1">TK19036</strain>
    </source>
</reference>
<dbReference type="Pfam" id="PF13595">
    <property type="entry name" value="DUF4138"/>
    <property type="match status" value="1"/>
</dbReference>
<sequence>MKYVLSLVFIFQALIMLAQDTIYVSDQAKSYLLFDAPVTLADVGNPSLYHTQIENNSIFLVATKDSVADTPFYAVVNGEPFTARLCFDTSPPAFYDFRKRNDSGRQKSVFKDRMLSNLQVLASQPDLNYVSSQKNRIRFQLVGLMHDLEATYLKFNVENTTSLHYATDFVGFEQRKRYKKGFWRKKQEAHFPVEPLTQGQVHPISPYSESYLYYVLPLQALGQKEAVTATLREKSGNRSVSIKIPARLLRRADLF</sequence>
<dbReference type="EMBL" id="CP120682">
    <property type="protein sequence ID" value="WKN34425.1"/>
    <property type="molecule type" value="Genomic_DNA"/>
</dbReference>
<gene>
    <name evidence="1" type="ORF">K4G66_18780</name>
</gene>
<name>A0AA49GKV5_9BACT</name>
<protein>
    <recommendedName>
        <fullName evidence="2">DUF4138 domain-containing protein</fullName>
    </recommendedName>
</protein>